<dbReference type="EMBL" id="WJXB01000003">
    <property type="protein sequence ID" value="MRN53462.1"/>
    <property type="molecule type" value="Genomic_DNA"/>
</dbReference>
<organism evidence="2 3">
    <name type="scientific">Paenibacillus monticola</name>
    <dbReference type="NCBI Taxonomy" id="2666075"/>
    <lineage>
        <taxon>Bacteria</taxon>
        <taxon>Bacillati</taxon>
        <taxon>Bacillota</taxon>
        <taxon>Bacilli</taxon>
        <taxon>Bacillales</taxon>
        <taxon>Paenibacillaceae</taxon>
        <taxon>Paenibacillus</taxon>
    </lineage>
</organism>
<keyword evidence="3" id="KW-1185">Reference proteome</keyword>
<dbReference type="PANTHER" id="PTHR31143:SF2">
    <property type="entry name" value="FR47-LIKE DOMAIN-CONTAINING PROTEIN-RELATED"/>
    <property type="match status" value="1"/>
</dbReference>
<gene>
    <name evidence="2" type="ORF">GJB61_10700</name>
</gene>
<dbReference type="SUPFAM" id="SSF55729">
    <property type="entry name" value="Acyl-CoA N-acyltransferases (Nat)"/>
    <property type="match status" value="1"/>
</dbReference>
<dbReference type="Pfam" id="PF00583">
    <property type="entry name" value="Acetyltransf_1"/>
    <property type="match status" value="1"/>
</dbReference>
<dbReference type="Proteomes" id="UP000463051">
    <property type="component" value="Unassembled WGS sequence"/>
</dbReference>
<proteinExistence type="predicted"/>
<name>A0A7X2H4P6_9BACL</name>
<dbReference type="CDD" id="cd04301">
    <property type="entry name" value="NAT_SF"/>
    <property type="match status" value="1"/>
</dbReference>
<dbReference type="PROSITE" id="PS51186">
    <property type="entry name" value="GNAT"/>
    <property type="match status" value="1"/>
</dbReference>
<dbReference type="Gene3D" id="3.40.630.30">
    <property type="match status" value="1"/>
</dbReference>
<dbReference type="GO" id="GO:0016747">
    <property type="term" value="F:acyltransferase activity, transferring groups other than amino-acyl groups"/>
    <property type="evidence" value="ECO:0007669"/>
    <property type="project" value="InterPro"/>
</dbReference>
<evidence type="ECO:0000313" key="2">
    <source>
        <dbReference type="EMBL" id="MRN53462.1"/>
    </source>
</evidence>
<dbReference type="AlphaFoldDB" id="A0A7X2H4P6"/>
<protein>
    <submittedName>
        <fullName evidence="2">GNAT family N-acetyltransferase</fullName>
    </submittedName>
</protein>
<reference evidence="2 3" key="1">
    <citation type="submission" date="2019-11" db="EMBL/GenBank/DDBJ databases">
        <title>Paenibacillus monticola sp. nov., a novel PGPR strain isolated from mountain sample in China.</title>
        <authorList>
            <person name="Zhao Q."/>
            <person name="Li H.-P."/>
            <person name="Zhang J.-L."/>
        </authorList>
    </citation>
    <scope>NUCLEOTIDE SEQUENCE [LARGE SCALE GENOMIC DNA]</scope>
    <source>
        <strain evidence="2 3">LC-T2</strain>
    </source>
</reference>
<evidence type="ECO:0000259" key="1">
    <source>
        <dbReference type="PROSITE" id="PS51186"/>
    </source>
</evidence>
<sequence length="270" mass="30075">MFERFTADDMVLHGKAFAQDELQHNLIHFISEIADATKFKSIDGNLIFTQSTGHNPWLWVSNELEPEQREKLVQELVEYVKDDGYGGISAEPETAKLFARAFCEVKGALFHTSMMLEAYHCPEVIKPVNVRGHLQQATMEHTATIAGFMAGFSEDAFGMQAAKLEILLSMAEAAAGSGQMFLWMVEGIPVSMAKIAHRSTKHARINDVYTLPFHRKQGYASALVAELCAQLLLEKLTPMLYADAKNPDSNKVYQSIGFVEAGRIADIKFD</sequence>
<feature type="domain" description="N-acetyltransferase" evidence="1">
    <location>
        <begin position="132"/>
        <end position="270"/>
    </location>
</feature>
<accession>A0A7X2H4P6</accession>
<dbReference type="RefSeq" id="WP_154118482.1">
    <property type="nucleotide sequence ID" value="NZ_WJXB01000003.1"/>
</dbReference>
<dbReference type="InterPro" id="IPR016181">
    <property type="entry name" value="Acyl_CoA_acyltransferase"/>
</dbReference>
<dbReference type="InterPro" id="IPR000182">
    <property type="entry name" value="GNAT_dom"/>
</dbReference>
<keyword evidence="2" id="KW-0808">Transferase</keyword>
<comment type="caution">
    <text evidence="2">The sequence shown here is derived from an EMBL/GenBank/DDBJ whole genome shotgun (WGS) entry which is preliminary data.</text>
</comment>
<evidence type="ECO:0000313" key="3">
    <source>
        <dbReference type="Proteomes" id="UP000463051"/>
    </source>
</evidence>
<dbReference type="PANTHER" id="PTHR31143">
    <property type="match status" value="1"/>
</dbReference>
<dbReference type="InterPro" id="IPR027365">
    <property type="entry name" value="GNAT_acetyltra_YdfB-like"/>
</dbReference>